<reference evidence="1" key="1">
    <citation type="journal article" date="2011" name="PLoS Biol.">
        <title>Gene gain and loss during evolution of obligate parasitism in the white rust pathogen of Arabidopsis thaliana.</title>
        <authorList>
            <person name="Kemen E."/>
            <person name="Gardiner A."/>
            <person name="Schultz-Larsen T."/>
            <person name="Kemen A.C."/>
            <person name="Balmuth A.L."/>
            <person name="Robert-Seilaniantz A."/>
            <person name="Bailey K."/>
            <person name="Holub E."/>
            <person name="Studholme D.J."/>
            <person name="Maclean D."/>
            <person name="Jones J.D."/>
        </authorList>
    </citation>
    <scope>NUCLEOTIDE SEQUENCE</scope>
</reference>
<organism evidence="1">
    <name type="scientific">Albugo laibachii Nc14</name>
    <dbReference type="NCBI Taxonomy" id="890382"/>
    <lineage>
        <taxon>Eukaryota</taxon>
        <taxon>Sar</taxon>
        <taxon>Stramenopiles</taxon>
        <taxon>Oomycota</taxon>
        <taxon>Peronosporomycetes</taxon>
        <taxon>Albuginales</taxon>
        <taxon>Albuginaceae</taxon>
        <taxon>Albugo</taxon>
    </lineage>
</organism>
<gene>
    <name evidence="1" type="primary">AlNc14C169G7960</name>
    <name evidence="1" type="ORF">ALNC14_089640</name>
</gene>
<dbReference type="EMBL" id="FR824214">
    <property type="protein sequence ID" value="CCA22821.1"/>
    <property type="molecule type" value="Genomic_DNA"/>
</dbReference>
<proteinExistence type="predicted"/>
<evidence type="ECO:0000313" key="1">
    <source>
        <dbReference type="EMBL" id="CCA22821.1"/>
    </source>
</evidence>
<protein>
    <submittedName>
        <fullName evidence="1">AlNc14C169G7960 protein</fullName>
    </submittedName>
</protein>
<sequence>MAAMMQTEHDNIARTQATLVDFHKNSAAVYRKRREQERASVQFKPGDFMVQFLPGDFVLKADVWAQTKSKLETQLECDTKEAHASLLMI</sequence>
<accession>F0WND0</accession>
<reference evidence="1" key="2">
    <citation type="submission" date="2011-02" db="EMBL/GenBank/DDBJ databases">
        <authorList>
            <person name="MacLean D."/>
        </authorList>
    </citation>
    <scope>NUCLEOTIDE SEQUENCE</scope>
</reference>
<dbReference type="AlphaFoldDB" id="F0WND0"/>
<dbReference type="HOGENOM" id="CLU_2459368_0_0_1"/>
<name>F0WND0_9STRA</name>